<dbReference type="AlphaFoldDB" id="A0A3R7M5C4"/>
<keyword evidence="2" id="KW-0732">Signal</keyword>
<protein>
    <recommendedName>
        <fullName evidence="3">GOLD domain-containing protein</fullName>
    </recommendedName>
</protein>
<feature type="chain" id="PRO_5018639222" description="GOLD domain-containing protein" evidence="2">
    <location>
        <begin position="27"/>
        <end position="224"/>
    </location>
</feature>
<dbReference type="Pfam" id="PF01105">
    <property type="entry name" value="EMP24_GP25L"/>
    <property type="match status" value="1"/>
</dbReference>
<evidence type="ECO:0000313" key="5">
    <source>
        <dbReference type="Proteomes" id="UP000284403"/>
    </source>
</evidence>
<gene>
    <name evidence="4" type="ORF">Tco025E_00848</name>
</gene>
<dbReference type="RefSeq" id="XP_029232091.1">
    <property type="nucleotide sequence ID" value="XM_029367787.1"/>
</dbReference>
<proteinExistence type="predicted"/>
<evidence type="ECO:0000313" key="4">
    <source>
        <dbReference type="EMBL" id="RNF26885.1"/>
    </source>
</evidence>
<sequence length="224" mass="25929">MPRRVGRLLPYFLILALWTTLQPAAAEVYIRLFPGKELCLNYEGYRDPEDDPPTVDLRHRGLDPRNVNIRTRLYNPSGAQVVLSERIDPFGTPYSLFFKVTETGTYRVCMRTPLSHPPLRFEMRFVGENDLVDPTTTTEGVPVVDKPVDVEDYQARLKMLDLCVQVTLDEVRMGENRLHMFDDVTQLTYYLTAGMLFLNLALSIGLSVWAEKYLERYFMKKKIV</sequence>
<name>A0A3R7M5C4_9TRYP</name>
<dbReference type="EMBL" id="MKKU01000024">
    <property type="protein sequence ID" value="RNF26885.1"/>
    <property type="molecule type" value="Genomic_DNA"/>
</dbReference>
<dbReference type="GeneID" id="40314459"/>
<feature type="transmembrane region" description="Helical" evidence="1">
    <location>
        <begin position="187"/>
        <end position="210"/>
    </location>
</feature>
<keyword evidence="1" id="KW-0472">Membrane</keyword>
<reference evidence="4 5" key="1">
    <citation type="journal article" date="2018" name="BMC Genomics">
        <title>Genomic comparison of Trypanosoma conorhini and Trypanosoma rangeli to Trypanosoma cruzi strains of high and low virulence.</title>
        <authorList>
            <person name="Bradwell K.R."/>
            <person name="Koparde V.N."/>
            <person name="Matveyev A.V."/>
            <person name="Serrano M.G."/>
            <person name="Alves J.M."/>
            <person name="Parikh H."/>
            <person name="Huang B."/>
            <person name="Lee V."/>
            <person name="Espinosa-Alvarez O."/>
            <person name="Ortiz P.A."/>
            <person name="Costa-Martins A.G."/>
            <person name="Teixeira M.M."/>
            <person name="Buck G.A."/>
        </authorList>
    </citation>
    <scope>NUCLEOTIDE SEQUENCE [LARGE SCALE GENOMIC DNA]</scope>
    <source>
        <strain evidence="4 5">025E</strain>
    </source>
</reference>
<feature type="signal peptide" evidence="2">
    <location>
        <begin position="1"/>
        <end position="26"/>
    </location>
</feature>
<keyword evidence="1" id="KW-0812">Transmembrane</keyword>
<organism evidence="4 5">
    <name type="scientific">Trypanosoma conorhini</name>
    <dbReference type="NCBI Taxonomy" id="83891"/>
    <lineage>
        <taxon>Eukaryota</taxon>
        <taxon>Discoba</taxon>
        <taxon>Euglenozoa</taxon>
        <taxon>Kinetoplastea</taxon>
        <taxon>Metakinetoplastina</taxon>
        <taxon>Trypanosomatida</taxon>
        <taxon>Trypanosomatidae</taxon>
        <taxon>Trypanosoma</taxon>
    </lineage>
</organism>
<evidence type="ECO:0000256" key="1">
    <source>
        <dbReference type="SAM" id="Phobius"/>
    </source>
</evidence>
<dbReference type="OrthoDB" id="269988at2759"/>
<accession>A0A3R7M5C4</accession>
<keyword evidence="5" id="KW-1185">Reference proteome</keyword>
<evidence type="ECO:0000256" key="2">
    <source>
        <dbReference type="SAM" id="SignalP"/>
    </source>
</evidence>
<evidence type="ECO:0000259" key="3">
    <source>
        <dbReference type="SMART" id="SM01190"/>
    </source>
</evidence>
<dbReference type="InterPro" id="IPR009038">
    <property type="entry name" value="GOLD_dom"/>
</dbReference>
<dbReference type="SMART" id="SM01190">
    <property type="entry name" value="EMP24_GP25L"/>
    <property type="match status" value="1"/>
</dbReference>
<feature type="domain" description="GOLD" evidence="3">
    <location>
        <begin position="27"/>
        <end position="219"/>
    </location>
</feature>
<keyword evidence="1" id="KW-1133">Transmembrane helix</keyword>
<dbReference type="Proteomes" id="UP000284403">
    <property type="component" value="Unassembled WGS sequence"/>
</dbReference>
<comment type="caution">
    <text evidence="4">The sequence shown here is derived from an EMBL/GenBank/DDBJ whole genome shotgun (WGS) entry which is preliminary data.</text>
</comment>